<feature type="region of interest" description="Disordered" evidence="7">
    <location>
        <begin position="838"/>
        <end position="957"/>
    </location>
</feature>
<dbReference type="Pfam" id="PF10275">
    <property type="entry name" value="Peptidase_C65"/>
    <property type="match status" value="2"/>
</dbReference>
<evidence type="ECO:0000313" key="10">
    <source>
        <dbReference type="Proteomes" id="UP000006906"/>
    </source>
</evidence>
<feature type="region of interest" description="Disordered" evidence="7">
    <location>
        <begin position="556"/>
        <end position="592"/>
    </location>
</feature>
<feature type="compositionally biased region" description="Low complexity" evidence="7">
    <location>
        <begin position="422"/>
        <end position="454"/>
    </location>
</feature>
<feature type="compositionally biased region" description="Low complexity" evidence="7">
    <location>
        <begin position="929"/>
        <end position="943"/>
    </location>
</feature>
<keyword evidence="3" id="KW-0645">Protease</keyword>
<evidence type="ECO:0000256" key="4">
    <source>
        <dbReference type="ARBA" id="ARBA00022786"/>
    </source>
</evidence>
<feature type="region of interest" description="Disordered" evidence="7">
    <location>
        <begin position="319"/>
        <end position="376"/>
    </location>
</feature>
<dbReference type="KEGG" id="cre:CHLRE_06g253459v5"/>
<comment type="catalytic activity">
    <reaction evidence="1">
        <text>Thiol-dependent hydrolysis of ester, thioester, amide, peptide and isopeptide bonds formed by the C-terminal Gly of ubiquitin (a 76-residue protein attached to proteins as an intracellular targeting signal).</text>
        <dbReference type="EC" id="3.4.19.12"/>
    </reaction>
</comment>
<dbReference type="GO" id="GO:0043130">
    <property type="term" value="F:ubiquitin binding"/>
    <property type="evidence" value="ECO:0000318"/>
    <property type="project" value="GO_Central"/>
</dbReference>
<feature type="compositionally biased region" description="Polar residues" evidence="7">
    <location>
        <begin position="557"/>
        <end position="568"/>
    </location>
</feature>
<feature type="compositionally biased region" description="Polar residues" evidence="7">
    <location>
        <begin position="759"/>
        <end position="774"/>
    </location>
</feature>
<feature type="compositionally biased region" description="Basic and acidic residues" evidence="7">
    <location>
        <begin position="794"/>
        <end position="804"/>
    </location>
</feature>
<dbReference type="PROSITE" id="PS50330">
    <property type="entry name" value="UIM"/>
    <property type="match status" value="1"/>
</dbReference>
<evidence type="ECO:0000259" key="8">
    <source>
        <dbReference type="PROSITE" id="PS50802"/>
    </source>
</evidence>
<keyword evidence="5" id="KW-0378">Hydrolase</keyword>
<dbReference type="STRING" id="3055.A0A2K3DM57"/>
<evidence type="ECO:0000256" key="7">
    <source>
        <dbReference type="SAM" id="MobiDB-lite"/>
    </source>
</evidence>
<feature type="region of interest" description="Disordered" evidence="7">
    <location>
        <begin position="1204"/>
        <end position="1270"/>
    </location>
</feature>
<proteinExistence type="predicted"/>
<dbReference type="GO" id="GO:0004843">
    <property type="term" value="F:cysteine-type deubiquitinase activity"/>
    <property type="evidence" value="ECO:0000318"/>
    <property type="project" value="GO_Central"/>
</dbReference>
<dbReference type="GeneID" id="5720216"/>
<dbReference type="RefSeq" id="XP_042923338.1">
    <property type="nucleotide sequence ID" value="XM_043062632.1"/>
</dbReference>
<accession>A0A2K3DM57</accession>
<feature type="region of interest" description="Disordered" evidence="7">
    <location>
        <begin position="414"/>
        <end position="454"/>
    </location>
</feature>
<dbReference type="Proteomes" id="UP000006906">
    <property type="component" value="Chromosome 6"/>
</dbReference>
<dbReference type="SMART" id="SM00726">
    <property type="entry name" value="UIM"/>
    <property type="match status" value="1"/>
</dbReference>
<feature type="region of interest" description="Disordered" evidence="7">
    <location>
        <begin position="703"/>
        <end position="809"/>
    </location>
</feature>
<feature type="compositionally biased region" description="Low complexity" evidence="7">
    <location>
        <begin position="1249"/>
        <end position="1262"/>
    </location>
</feature>
<dbReference type="PANTHER" id="PTHR12931">
    <property type="entry name" value="UBIQUITIN THIOLESTERASE PROTEIN OTUB"/>
    <property type="match status" value="1"/>
</dbReference>
<dbReference type="InterPro" id="IPR042468">
    <property type="entry name" value="Peptidase_C65_otubain_sub1"/>
</dbReference>
<dbReference type="CDD" id="cd22749">
    <property type="entry name" value="Otubain_C65"/>
    <property type="match status" value="1"/>
</dbReference>
<organism evidence="9 10">
    <name type="scientific">Chlamydomonas reinhardtii</name>
    <name type="common">Chlamydomonas smithii</name>
    <dbReference type="NCBI Taxonomy" id="3055"/>
    <lineage>
        <taxon>Eukaryota</taxon>
        <taxon>Viridiplantae</taxon>
        <taxon>Chlorophyta</taxon>
        <taxon>core chlorophytes</taxon>
        <taxon>Chlorophyceae</taxon>
        <taxon>CS clade</taxon>
        <taxon>Chlamydomonadales</taxon>
        <taxon>Chlamydomonadaceae</taxon>
        <taxon>Chlamydomonas</taxon>
    </lineage>
</organism>
<dbReference type="Gene3D" id="3.30.200.60">
    <property type="entry name" value="Peptidase C65 Otubain, subdomain 1"/>
    <property type="match status" value="2"/>
</dbReference>
<dbReference type="InterPro" id="IPR003323">
    <property type="entry name" value="OTU_dom"/>
</dbReference>
<feature type="compositionally biased region" description="Low complexity" evidence="7">
    <location>
        <begin position="1017"/>
        <end position="1037"/>
    </location>
</feature>
<dbReference type="Gramene" id="PNW81603">
    <property type="protein sequence ID" value="PNW81603"/>
    <property type="gene ID" value="CHLRE_06g253459v5"/>
</dbReference>
<dbReference type="InterPro" id="IPR003903">
    <property type="entry name" value="UIM_dom"/>
</dbReference>
<keyword evidence="10" id="KW-1185">Reference proteome</keyword>
<feature type="compositionally biased region" description="Low complexity" evidence="7">
    <location>
        <begin position="1045"/>
        <end position="1062"/>
    </location>
</feature>
<evidence type="ECO:0000256" key="3">
    <source>
        <dbReference type="ARBA" id="ARBA00022670"/>
    </source>
</evidence>
<evidence type="ECO:0000256" key="2">
    <source>
        <dbReference type="ARBA" id="ARBA00012759"/>
    </source>
</evidence>
<dbReference type="PANTHER" id="PTHR12931:SF15">
    <property type="entry name" value="UBIQUITIN THIOESTERASE OTUBAIN-LIKE"/>
    <property type="match status" value="1"/>
</dbReference>
<evidence type="ECO:0000313" key="9">
    <source>
        <dbReference type="EMBL" id="PNW81603.1"/>
    </source>
</evidence>
<feature type="domain" description="OTU" evidence="8">
    <location>
        <begin position="1157"/>
        <end position="1422"/>
    </location>
</feature>
<evidence type="ECO:0000256" key="1">
    <source>
        <dbReference type="ARBA" id="ARBA00000707"/>
    </source>
</evidence>
<name>A0A2K3DM57_CHLRE</name>
<dbReference type="OrthoDB" id="18915at2759"/>
<keyword evidence="6" id="KW-0788">Thiol protease</keyword>
<dbReference type="PROSITE" id="PS50802">
    <property type="entry name" value="OTU"/>
    <property type="match status" value="1"/>
</dbReference>
<feature type="region of interest" description="Disordered" evidence="7">
    <location>
        <begin position="995"/>
        <end position="1122"/>
    </location>
</feature>
<dbReference type="EC" id="3.4.19.12" evidence="2"/>
<keyword evidence="4" id="KW-0833">Ubl conjugation pathway</keyword>
<gene>
    <name evidence="9" type="ORF">CHLRE_06g253459v5</name>
</gene>
<feature type="compositionally biased region" description="Polar residues" evidence="7">
    <location>
        <begin position="364"/>
        <end position="374"/>
    </location>
</feature>
<dbReference type="InterPro" id="IPR019400">
    <property type="entry name" value="Peptidase_C65_otubain"/>
</dbReference>
<dbReference type="InterPro" id="IPR042467">
    <property type="entry name" value="Peptidase_C65_otubain_sub2"/>
</dbReference>
<reference evidence="9 10" key="1">
    <citation type="journal article" date="2007" name="Science">
        <title>The Chlamydomonas genome reveals the evolution of key animal and plant functions.</title>
        <authorList>
            <person name="Merchant S.S."/>
            <person name="Prochnik S.E."/>
            <person name="Vallon O."/>
            <person name="Harris E.H."/>
            <person name="Karpowicz S.J."/>
            <person name="Witman G.B."/>
            <person name="Terry A."/>
            <person name="Salamov A."/>
            <person name="Fritz-Laylin L.K."/>
            <person name="Marechal-Drouard L."/>
            <person name="Marshall W.F."/>
            <person name="Qu L.H."/>
            <person name="Nelson D.R."/>
            <person name="Sanderfoot A.A."/>
            <person name="Spalding M.H."/>
            <person name="Kapitonov V.V."/>
            <person name="Ren Q."/>
            <person name="Ferris P."/>
            <person name="Lindquist E."/>
            <person name="Shapiro H."/>
            <person name="Lucas S.M."/>
            <person name="Grimwood J."/>
            <person name="Schmutz J."/>
            <person name="Cardol P."/>
            <person name="Cerutti H."/>
            <person name="Chanfreau G."/>
            <person name="Chen C.L."/>
            <person name="Cognat V."/>
            <person name="Croft M.T."/>
            <person name="Dent R."/>
            <person name="Dutcher S."/>
            <person name="Fernandez E."/>
            <person name="Fukuzawa H."/>
            <person name="Gonzalez-Ballester D."/>
            <person name="Gonzalez-Halphen D."/>
            <person name="Hallmann A."/>
            <person name="Hanikenne M."/>
            <person name="Hippler M."/>
            <person name="Inwood W."/>
            <person name="Jabbari K."/>
            <person name="Kalanon M."/>
            <person name="Kuras R."/>
            <person name="Lefebvre P.A."/>
            <person name="Lemaire S.D."/>
            <person name="Lobanov A.V."/>
            <person name="Lohr M."/>
            <person name="Manuell A."/>
            <person name="Meier I."/>
            <person name="Mets L."/>
            <person name="Mittag M."/>
            <person name="Mittelmeier T."/>
            <person name="Moroney J.V."/>
            <person name="Moseley J."/>
            <person name="Napoli C."/>
            <person name="Nedelcu A.M."/>
            <person name="Niyogi K."/>
            <person name="Novoselov S.V."/>
            <person name="Paulsen I.T."/>
            <person name="Pazour G."/>
            <person name="Purton S."/>
            <person name="Ral J.P."/>
            <person name="Riano-Pachon D.M."/>
            <person name="Riekhof W."/>
            <person name="Rymarquis L."/>
            <person name="Schroda M."/>
            <person name="Stern D."/>
            <person name="Umen J."/>
            <person name="Willows R."/>
            <person name="Wilson N."/>
            <person name="Zimmer S.L."/>
            <person name="Allmer J."/>
            <person name="Balk J."/>
            <person name="Bisova K."/>
            <person name="Chen C.J."/>
            <person name="Elias M."/>
            <person name="Gendler K."/>
            <person name="Hauser C."/>
            <person name="Lamb M.R."/>
            <person name="Ledford H."/>
            <person name="Long J.C."/>
            <person name="Minagawa J."/>
            <person name="Page M.D."/>
            <person name="Pan J."/>
            <person name="Pootakham W."/>
            <person name="Roje S."/>
            <person name="Rose A."/>
            <person name="Stahlberg E."/>
            <person name="Terauchi A.M."/>
            <person name="Yang P."/>
            <person name="Ball S."/>
            <person name="Bowler C."/>
            <person name="Dieckmann C.L."/>
            <person name="Gladyshev V.N."/>
            <person name="Green P."/>
            <person name="Jorgensen R."/>
            <person name="Mayfield S."/>
            <person name="Mueller-Roeber B."/>
            <person name="Rajamani S."/>
            <person name="Sayre R.T."/>
            <person name="Brokstein P."/>
            <person name="Dubchak I."/>
            <person name="Goodstein D."/>
            <person name="Hornick L."/>
            <person name="Huang Y.W."/>
            <person name="Jhaveri J."/>
            <person name="Luo Y."/>
            <person name="Martinez D."/>
            <person name="Ngau W.C."/>
            <person name="Otillar B."/>
            <person name="Poliakov A."/>
            <person name="Porter A."/>
            <person name="Szajkowski L."/>
            <person name="Werner G."/>
            <person name="Zhou K."/>
            <person name="Grigoriev I.V."/>
            <person name="Rokhsar D.S."/>
            <person name="Grossman A.R."/>
        </authorList>
    </citation>
    <scope>NUCLEOTIDE SEQUENCE [LARGE SCALE GENOMIC DNA]</scope>
    <source>
        <strain evidence="10">CC-503</strain>
    </source>
</reference>
<evidence type="ECO:0000256" key="5">
    <source>
        <dbReference type="ARBA" id="ARBA00022801"/>
    </source>
</evidence>
<sequence length="1438" mass="148006">MSVVLGCTAERVSFEDLSERVAALLQPAGDVPPERTCVQLSTRSVPLCEEDVRAVQPRASLSGLYERLATTVDSCSRRSLVSSRSTHGTVRQVLTWSISAMGCCTELMRYLDLSGFKEGILEFDRATRGVLDELTGVLQDVAQRGPYAATPLLLMAVLVEGGLGGTLAALLQGRSLAELTRRGALFYQLLQLLRVAAQLPDTAQLLARPVRLGSVQASVLGCLTSLAEGPAARLLLDCDKLISSSASLAAGRAEEQQLQQLQVKMARKVRETHAALASAIEAAAARASAAASAALLVPPEAHQLESLIRELQAARVSGRAGGGNDGAWAPSEGLRSGSNTYDSRTATAATAPSTAAGDSYGYQEVSTSSTTDRNNAAAGRQYMYSSRSSLEHAPAQPASPEHMYGLTSPSLLAAASQRHASSRPGPAAPASSSGLDYWEGAGPDPSASASASAASAGTAAVDEAVHALRMHREMQRLQAVQEAAAAARTPGAGGGGTVLGVSGVGFAREVWGHRSQQQLAPAPYGGEPLASSTSTLTYPWQREYVELYGGSCATAGGRTSNGSRQQPAESVAIPQTVPASPEKTRPAAQYQASPSLNSAAYDWGGRSAGLYAAGDPPATAYAAAPVAAATGQHLGGYSTLAGSSSGDGAGTVNGDYAAVRARLVAHSSGSSVSYGSGIGSGYAGPGSSSTAPAVAPAAVATVTSGGRSGSTVRLRMQDAPPSTTAAPTSLLSGAAGGGTDLPQPRSRRNHYSDILETAGRTSSRARTNGPTGNYSAAAPQPARTRDLSSSVSWRELEAEAREPAAPEAAAHAAATWPRGATSVSAVHATSTSRVRTVTQSAQEAPSPFAYDLPSLQQQKPASRTYDSRSAVPTAPDAADSAARVQARFAGPAATNRDDNVSPAPPHASRAYPRGRGGGDTGTRSNGAEPAGAAAPAASPSLSPSPSPHRHGHVSSQQLVADTDRALELYDEAQLQRAIQLSKQEAARAALAAAGMTGLTDSSSRHRDGDKDGGGDSLGPSHSPRPSSRLRSSSPLLEHLPRIGGATTPRRVAVAAAMGSKAALQDDEVGRPGSVATPSRRRLGNQEAGAAASVSPRSTEVQAPPASQAAATEEPGSSNSSSGMLVSALAPLTALHQRYADLLPLLCAKLVSLEDDFPITRRVAGDGNCFYRAALFGLLEHVLAAPDPQLAERLDLVVSRHLARLDEPQFQQQPPPTSPAANDGRGAGMSPLRLTPARGDPAFAPMHASPGQPAAAAAAAGAQVPPRDDPAAYRGGQRLLRLLRTAWFKCPDAPRPSDVSSLERLFNSVEQSGEVIRFARSLTARELMAAEEFYTPFIPGCGGDYTGLTLRQICERHVLPMGVEVEQLQIIAACTALGVTLAVLDVAGSAVGAIKHGPAAQQHGPPVAWVAHLPGHYDVIYPARPLDVAPGGQLVAAII</sequence>
<dbReference type="EMBL" id="CM008967">
    <property type="protein sequence ID" value="PNW81603.1"/>
    <property type="molecule type" value="Genomic_DNA"/>
</dbReference>
<feature type="compositionally biased region" description="Basic and acidic residues" evidence="7">
    <location>
        <begin position="1002"/>
        <end position="1013"/>
    </location>
</feature>
<dbReference type="InterPro" id="IPR038765">
    <property type="entry name" value="Papain-like_cys_pep_sf"/>
</dbReference>
<feature type="compositionally biased region" description="Polar residues" evidence="7">
    <location>
        <begin position="720"/>
        <end position="731"/>
    </location>
</feature>
<dbReference type="Gene3D" id="1.20.1300.20">
    <property type="entry name" value="Peptidase C65 Otubain, subdomain 2"/>
    <property type="match status" value="2"/>
</dbReference>
<protein>
    <recommendedName>
        <fullName evidence="2">ubiquitinyl hydrolase 1</fullName>
        <ecNumber evidence="2">3.4.19.12</ecNumber>
    </recommendedName>
</protein>
<evidence type="ECO:0000256" key="6">
    <source>
        <dbReference type="ARBA" id="ARBA00022807"/>
    </source>
</evidence>
<dbReference type="InParanoid" id="A0A2K3DM57"/>
<dbReference type="GO" id="GO:0006508">
    <property type="term" value="P:proteolysis"/>
    <property type="evidence" value="ECO:0007669"/>
    <property type="project" value="UniProtKB-KW"/>
</dbReference>
<feature type="compositionally biased region" description="Low complexity" evidence="7">
    <location>
        <begin position="345"/>
        <end position="356"/>
    </location>
</feature>
<dbReference type="SUPFAM" id="SSF54001">
    <property type="entry name" value="Cysteine proteinases"/>
    <property type="match status" value="2"/>
</dbReference>